<dbReference type="EMBL" id="CM055739">
    <property type="protein sequence ID" value="KAJ8003669.1"/>
    <property type="molecule type" value="Genomic_DNA"/>
</dbReference>
<comment type="caution">
    <text evidence="1">The sequence shown here is derived from an EMBL/GenBank/DDBJ whole genome shotgun (WGS) entry which is preliminary data.</text>
</comment>
<reference evidence="1" key="1">
    <citation type="submission" date="2021-05" db="EMBL/GenBank/DDBJ databases">
        <authorList>
            <person name="Pan Q."/>
            <person name="Jouanno E."/>
            <person name="Zahm M."/>
            <person name="Klopp C."/>
            <person name="Cabau C."/>
            <person name="Louis A."/>
            <person name="Berthelot C."/>
            <person name="Parey E."/>
            <person name="Roest Crollius H."/>
            <person name="Montfort J."/>
            <person name="Robinson-Rechavi M."/>
            <person name="Bouchez O."/>
            <person name="Lampietro C."/>
            <person name="Lopez Roques C."/>
            <person name="Donnadieu C."/>
            <person name="Postlethwait J."/>
            <person name="Bobe J."/>
            <person name="Dillon D."/>
            <person name="Chandos A."/>
            <person name="von Hippel F."/>
            <person name="Guiguen Y."/>
        </authorList>
    </citation>
    <scope>NUCLEOTIDE SEQUENCE</scope>
    <source>
        <strain evidence="1">YG-Jan2019</strain>
    </source>
</reference>
<dbReference type="Proteomes" id="UP001157502">
    <property type="component" value="Chromosome 12"/>
</dbReference>
<proteinExistence type="predicted"/>
<evidence type="ECO:0000313" key="1">
    <source>
        <dbReference type="EMBL" id="KAJ8003669.1"/>
    </source>
</evidence>
<name>A0ACC2GJ46_DALPE</name>
<sequence length="106" mass="11703">MTRYFVTAARTAMYETVKDVSPSLFFFARKIIANKFALPSAGPRKHCPPAGIGTSGHHAAFHRETVTWTTVLLRGPGTYFQVVDISVQSKSHTGLQIPLASSPERW</sequence>
<gene>
    <name evidence="1" type="ORF">DPEC_G00150730</name>
</gene>
<accession>A0ACC2GJ46</accession>
<keyword evidence="2" id="KW-1185">Reference proteome</keyword>
<organism evidence="1 2">
    <name type="scientific">Dallia pectoralis</name>
    <name type="common">Alaska blackfish</name>
    <dbReference type="NCBI Taxonomy" id="75939"/>
    <lineage>
        <taxon>Eukaryota</taxon>
        <taxon>Metazoa</taxon>
        <taxon>Chordata</taxon>
        <taxon>Craniata</taxon>
        <taxon>Vertebrata</taxon>
        <taxon>Euteleostomi</taxon>
        <taxon>Actinopterygii</taxon>
        <taxon>Neopterygii</taxon>
        <taxon>Teleostei</taxon>
        <taxon>Protacanthopterygii</taxon>
        <taxon>Esociformes</taxon>
        <taxon>Umbridae</taxon>
        <taxon>Dallia</taxon>
    </lineage>
</organism>
<protein>
    <submittedName>
        <fullName evidence="1">Uncharacterized protein</fullName>
    </submittedName>
</protein>
<evidence type="ECO:0000313" key="2">
    <source>
        <dbReference type="Proteomes" id="UP001157502"/>
    </source>
</evidence>